<evidence type="ECO:0000313" key="7">
    <source>
        <dbReference type="Proteomes" id="UP001606099"/>
    </source>
</evidence>
<evidence type="ECO:0000313" key="6">
    <source>
        <dbReference type="EMBL" id="MFG6446709.1"/>
    </source>
</evidence>
<proteinExistence type="predicted"/>
<name>A0ABW7FQT8_9BURK</name>
<dbReference type="RefSeq" id="WP_394457792.1">
    <property type="nucleotide sequence ID" value="NZ_JBIGHZ010000001.1"/>
</dbReference>
<feature type="transmembrane region" description="Helical" evidence="4">
    <location>
        <begin position="37"/>
        <end position="57"/>
    </location>
</feature>
<gene>
    <name evidence="6" type="ORF">ACG0Z6_00480</name>
</gene>
<comment type="caution">
    <text evidence="6">The sequence shown here is derived from an EMBL/GenBank/DDBJ whole genome shotgun (WGS) entry which is preliminary data.</text>
</comment>
<evidence type="ECO:0000256" key="3">
    <source>
        <dbReference type="ARBA" id="ARBA00023315"/>
    </source>
</evidence>
<dbReference type="EMBL" id="JBIGHZ010000001">
    <property type="protein sequence ID" value="MFG6446709.1"/>
    <property type="molecule type" value="Genomic_DNA"/>
</dbReference>
<dbReference type="Pfam" id="PF01553">
    <property type="entry name" value="Acyltransferase"/>
    <property type="match status" value="1"/>
</dbReference>
<dbReference type="PANTHER" id="PTHR10434">
    <property type="entry name" value="1-ACYL-SN-GLYCEROL-3-PHOSPHATE ACYLTRANSFERASE"/>
    <property type="match status" value="1"/>
</dbReference>
<evidence type="ECO:0000259" key="5">
    <source>
        <dbReference type="SMART" id="SM00563"/>
    </source>
</evidence>
<evidence type="ECO:0000256" key="2">
    <source>
        <dbReference type="ARBA" id="ARBA00022679"/>
    </source>
</evidence>
<keyword evidence="3 6" id="KW-0012">Acyltransferase</keyword>
<dbReference type="SMART" id="SM00563">
    <property type="entry name" value="PlsC"/>
    <property type="match status" value="1"/>
</dbReference>
<keyword evidence="7" id="KW-1185">Reference proteome</keyword>
<comment type="pathway">
    <text evidence="1">Lipid metabolism.</text>
</comment>
<dbReference type="GO" id="GO:0016746">
    <property type="term" value="F:acyltransferase activity"/>
    <property type="evidence" value="ECO:0007669"/>
    <property type="project" value="UniProtKB-KW"/>
</dbReference>
<dbReference type="InterPro" id="IPR002123">
    <property type="entry name" value="Plipid/glycerol_acylTrfase"/>
</dbReference>
<dbReference type="CDD" id="cd07989">
    <property type="entry name" value="LPLAT_AGPAT-like"/>
    <property type="match status" value="1"/>
</dbReference>
<keyword evidence="4" id="KW-0472">Membrane</keyword>
<accession>A0ABW7FQT8</accession>
<evidence type="ECO:0000256" key="4">
    <source>
        <dbReference type="SAM" id="Phobius"/>
    </source>
</evidence>
<protein>
    <submittedName>
        <fullName evidence="6">Lysophospholipid acyltransferase family protein</fullName>
    </submittedName>
</protein>
<organism evidence="6 7">
    <name type="scientific">Roseateles rivi</name>
    <dbReference type="NCBI Taxonomy" id="3299028"/>
    <lineage>
        <taxon>Bacteria</taxon>
        <taxon>Pseudomonadati</taxon>
        <taxon>Pseudomonadota</taxon>
        <taxon>Betaproteobacteria</taxon>
        <taxon>Burkholderiales</taxon>
        <taxon>Sphaerotilaceae</taxon>
        <taxon>Roseateles</taxon>
    </lineage>
</organism>
<reference evidence="6 7" key="1">
    <citation type="submission" date="2024-08" db="EMBL/GenBank/DDBJ databases">
        <authorList>
            <person name="Lu H."/>
        </authorList>
    </citation>
    <scope>NUCLEOTIDE SEQUENCE [LARGE SCALE GENOMIC DNA]</scope>
    <source>
        <strain evidence="6 7">BYS180W</strain>
    </source>
</reference>
<keyword evidence="2" id="KW-0808">Transferase</keyword>
<sequence>MAFTCFGLGGLLLTVLLVPLLNLLVWSQDLRRRWARMTVSLLFGGFIHLMVVLRLVTYEVHGRERLNRAGLLILANHPTLIDVVFLIWLVRNADCIVKAALWRNPCTRGPLRAAGYICNDAGEALVASSTHSMDQGGNLIIFPEGTRSRPGEALRLQRGAAHIATRARRDVTPVRIHCAPLGLYKGQRWWQVAPRPLHFRICVEDDIPVEPFLAEAAEPALAARRLTDHLTWYFSNGHASPARIGS</sequence>
<evidence type="ECO:0000256" key="1">
    <source>
        <dbReference type="ARBA" id="ARBA00005189"/>
    </source>
</evidence>
<dbReference type="SUPFAM" id="SSF69593">
    <property type="entry name" value="Glycerol-3-phosphate (1)-acyltransferase"/>
    <property type="match status" value="1"/>
</dbReference>
<dbReference type="PANTHER" id="PTHR10434:SF66">
    <property type="entry name" value="PHOSPHOLIPID_GLYCEROL ACYLTRANSFERASE DOMAIN-CONTAINING PROTEIN"/>
    <property type="match status" value="1"/>
</dbReference>
<feature type="domain" description="Phospholipid/glycerol acyltransferase" evidence="5">
    <location>
        <begin position="71"/>
        <end position="179"/>
    </location>
</feature>
<keyword evidence="4" id="KW-1133">Transmembrane helix</keyword>
<feature type="transmembrane region" description="Helical" evidence="4">
    <location>
        <begin position="69"/>
        <end position="90"/>
    </location>
</feature>
<keyword evidence="4" id="KW-0812">Transmembrane</keyword>
<dbReference type="Proteomes" id="UP001606099">
    <property type="component" value="Unassembled WGS sequence"/>
</dbReference>